<gene>
    <name evidence="1" type="ORF">THIOM_005591</name>
</gene>
<proteinExistence type="predicted"/>
<accession>A0A176RST2</accession>
<dbReference type="Gene3D" id="3.90.1140.10">
    <property type="entry name" value="Cyclic phosphodiesterase"/>
    <property type="match status" value="1"/>
</dbReference>
<protein>
    <recommendedName>
        <fullName evidence="3">2'-5' RNA ligase</fullName>
    </recommendedName>
</protein>
<comment type="caution">
    <text evidence="1">The sequence shown here is derived from an EMBL/GenBank/DDBJ whole genome shotgun (WGS) entry which is preliminary data.</text>
</comment>
<dbReference type="Proteomes" id="UP000076962">
    <property type="component" value="Unassembled WGS sequence"/>
</dbReference>
<sequence>MNLLNPVFWNGELIEYTDYCQTVKREQQSALEHLGHTPVDWIVPESLKAKVFQDGTLKPFFGDTIVSTLTLEKTQKIKTIQDSLSQQNGIFATKLDYRQFHLTIHDLNNGNQQEEIEEKMTRSRVACRQIFTQLADYFRQYPEQAIIELKGTNVFPCLNISLLLGLIPANEQDFRILLNVHNLFNEVVSLDYWLRPHITLAYFRPIKLSQPEIKNLSYLLAKLNPLHFQIQLDLKQLAYQIFEDMNHYQDEYLVQHFMESALPPDNLIA</sequence>
<dbReference type="InterPro" id="IPR009097">
    <property type="entry name" value="Cyclic_Pdiesterase"/>
</dbReference>
<organism evidence="1 2">
    <name type="scientific">Candidatus Thiomargarita nelsonii</name>
    <dbReference type="NCBI Taxonomy" id="1003181"/>
    <lineage>
        <taxon>Bacteria</taxon>
        <taxon>Pseudomonadati</taxon>
        <taxon>Pseudomonadota</taxon>
        <taxon>Gammaproteobacteria</taxon>
        <taxon>Thiotrichales</taxon>
        <taxon>Thiotrichaceae</taxon>
        <taxon>Thiomargarita</taxon>
    </lineage>
</organism>
<dbReference type="EMBL" id="LUTY01003078">
    <property type="protein sequence ID" value="OAD18805.1"/>
    <property type="molecule type" value="Genomic_DNA"/>
</dbReference>
<dbReference type="AlphaFoldDB" id="A0A176RST2"/>
<reference evidence="1 2" key="1">
    <citation type="submission" date="2016-05" db="EMBL/GenBank/DDBJ databases">
        <title>Single-cell genome of chain-forming Candidatus Thiomargarita nelsonii and comparison to other large sulfur-oxidizing bacteria.</title>
        <authorList>
            <person name="Winkel M."/>
            <person name="Salman V."/>
            <person name="Woyke T."/>
            <person name="Schulz-Vogt H."/>
            <person name="Richter M."/>
            <person name="Flood B."/>
            <person name="Bailey J."/>
            <person name="Amann R."/>
            <person name="Mussmann M."/>
        </authorList>
    </citation>
    <scope>NUCLEOTIDE SEQUENCE [LARGE SCALE GENOMIC DNA]</scope>
    <source>
        <strain evidence="1 2">THI036</strain>
    </source>
</reference>
<name>A0A176RST2_9GAMM</name>
<keyword evidence="2" id="KW-1185">Reference proteome</keyword>
<evidence type="ECO:0000313" key="2">
    <source>
        <dbReference type="Proteomes" id="UP000076962"/>
    </source>
</evidence>
<evidence type="ECO:0000313" key="1">
    <source>
        <dbReference type="EMBL" id="OAD18805.1"/>
    </source>
</evidence>
<evidence type="ECO:0008006" key="3">
    <source>
        <dbReference type="Google" id="ProtNLM"/>
    </source>
</evidence>
<dbReference type="SUPFAM" id="SSF55144">
    <property type="entry name" value="LigT-like"/>
    <property type="match status" value="1"/>
</dbReference>